<keyword evidence="2" id="KW-1185">Reference proteome</keyword>
<gene>
    <name evidence="1" type="ORF">Agub_g15166</name>
</gene>
<proteinExistence type="predicted"/>
<dbReference type="PANTHER" id="PTHR22753">
    <property type="entry name" value="TRANSMEMBRANE PROTEIN 68"/>
    <property type="match status" value="1"/>
</dbReference>
<feature type="non-terminal residue" evidence="1">
    <location>
        <position position="1"/>
    </location>
</feature>
<reference evidence="1 2" key="1">
    <citation type="journal article" date="2021" name="Sci. Rep.">
        <title>Genome sequencing of the multicellular alga Astrephomene provides insights into convergent evolution of germ-soma differentiation.</title>
        <authorList>
            <person name="Yamashita S."/>
            <person name="Yamamoto K."/>
            <person name="Matsuzaki R."/>
            <person name="Suzuki S."/>
            <person name="Yamaguchi H."/>
            <person name="Hirooka S."/>
            <person name="Minakuchi Y."/>
            <person name="Miyagishima S."/>
            <person name="Kawachi M."/>
            <person name="Toyoda A."/>
            <person name="Nozaki H."/>
        </authorList>
    </citation>
    <scope>NUCLEOTIDE SEQUENCE [LARGE SCALE GENOMIC DNA]</scope>
    <source>
        <strain evidence="1 2">NIES-4017</strain>
    </source>
</reference>
<dbReference type="EMBL" id="BMAR01000067">
    <property type="protein sequence ID" value="GFR52573.1"/>
    <property type="molecule type" value="Genomic_DNA"/>
</dbReference>
<dbReference type="PANTHER" id="PTHR22753:SF48">
    <property type="entry name" value="PHOSPHOLIPID_GLYCEROL ACYLTRANSFERASE DOMAIN-CONTAINING PROTEIN"/>
    <property type="match status" value="1"/>
</dbReference>
<name>A0AAD3E351_9CHLO</name>
<dbReference type="AlphaFoldDB" id="A0AAD3E351"/>
<accession>A0AAD3E351</accession>
<comment type="caution">
    <text evidence="1">The sequence shown here is derived from an EMBL/GenBank/DDBJ whole genome shotgun (WGS) entry which is preliminary data.</text>
</comment>
<evidence type="ECO:0000313" key="1">
    <source>
        <dbReference type="EMBL" id="GFR52573.1"/>
    </source>
</evidence>
<evidence type="ECO:0000313" key="2">
    <source>
        <dbReference type="Proteomes" id="UP001054857"/>
    </source>
</evidence>
<dbReference type="Proteomes" id="UP001054857">
    <property type="component" value="Unassembled WGS sequence"/>
</dbReference>
<organism evidence="1 2">
    <name type="scientific">Astrephomene gubernaculifera</name>
    <dbReference type="NCBI Taxonomy" id="47775"/>
    <lineage>
        <taxon>Eukaryota</taxon>
        <taxon>Viridiplantae</taxon>
        <taxon>Chlorophyta</taxon>
        <taxon>core chlorophytes</taxon>
        <taxon>Chlorophyceae</taxon>
        <taxon>CS clade</taxon>
        <taxon>Chlamydomonadales</taxon>
        <taxon>Astrephomenaceae</taxon>
        <taxon>Astrephomene</taxon>
    </lineage>
</organism>
<sequence>MHACMHARMQVLMDTEEVLSHPLLGPLSRGLLRRLSDSLDPRESVFPITRLPVVGLPTPIPVPNLQRLYFRFAPPVDPRALGTDIDNPQQVQELYDGVKSTVTQCMSELLAVRAADEDSQLGPRLGRSLQQWLPPYLDGG</sequence>
<dbReference type="GO" id="GO:0016020">
    <property type="term" value="C:membrane"/>
    <property type="evidence" value="ECO:0007669"/>
    <property type="project" value="TreeGrafter"/>
</dbReference>
<protein>
    <submittedName>
        <fullName evidence="1">Uncharacterized protein</fullName>
    </submittedName>
</protein>